<gene>
    <name evidence="2" type="ORF">RW095_01860</name>
</gene>
<feature type="chain" id="PRO_5045545031" description="Lipoprotein" evidence="1">
    <location>
        <begin position="25"/>
        <end position="124"/>
    </location>
</feature>
<evidence type="ECO:0008006" key="4">
    <source>
        <dbReference type="Google" id="ProtNLM"/>
    </source>
</evidence>
<dbReference type="RefSeq" id="WP_317016101.1">
    <property type="nucleotide sequence ID" value="NZ_CP136511.1"/>
</dbReference>
<keyword evidence="3" id="KW-1185">Reference proteome</keyword>
<name>A0ABZ0EDJ1_9BURK</name>
<accession>A0ABZ0EDJ1</accession>
<feature type="signal peptide" evidence="1">
    <location>
        <begin position="1"/>
        <end position="24"/>
    </location>
</feature>
<dbReference type="Proteomes" id="UP001302652">
    <property type="component" value="Chromosome 3"/>
</dbReference>
<organism evidence="2 3">
    <name type="scientific">Paraburkholderia kirstenboschensis</name>
    <dbReference type="NCBI Taxonomy" id="1245436"/>
    <lineage>
        <taxon>Bacteria</taxon>
        <taxon>Pseudomonadati</taxon>
        <taxon>Pseudomonadota</taxon>
        <taxon>Betaproteobacteria</taxon>
        <taxon>Burkholderiales</taxon>
        <taxon>Burkholderiaceae</taxon>
        <taxon>Paraburkholderia</taxon>
    </lineage>
</organism>
<proteinExistence type="predicted"/>
<reference evidence="2 3" key="1">
    <citation type="submission" date="2023-10" db="EMBL/GenBank/DDBJ databases">
        <title>Surface-active antibiotics is a multifunctional adaptation for post-fire microbes.</title>
        <authorList>
            <person name="Liu M.D."/>
            <person name="Du Y."/>
            <person name="Koupaei S.K."/>
            <person name="Kim N.R."/>
            <person name="Zhang W."/>
            <person name="Traxler M.F."/>
        </authorList>
    </citation>
    <scope>NUCLEOTIDE SEQUENCE [LARGE SCALE GENOMIC DNA]</scope>
    <source>
        <strain evidence="2 3">F3</strain>
    </source>
</reference>
<protein>
    <recommendedName>
        <fullName evidence="4">Lipoprotein</fullName>
    </recommendedName>
</protein>
<evidence type="ECO:0000256" key="1">
    <source>
        <dbReference type="SAM" id="SignalP"/>
    </source>
</evidence>
<keyword evidence="1" id="KW-0732">Signal</keyword>
<sequence>MKKRQALLASAVLAGSALPAAAVAAEPPLKTLPSQQEIWITGTIQRGNGQDAPGDYTALQLDRPSTSPCNDKVVTDIVLGKAGEPGPLLLLPYLGQRVAVRGQVICPDSGTRFAPTPDFVFPIY</sequence>
<evidence type="ECO:0000313" key="2">
    <source>
        <dbReference type="EMBL" id="WOD14272.1"/>
    </source>
</evidence>
<evidence type="ECO:0000313" key="3">
    <source>
        <dbReference type="Proteomes" id="UP001302652"/>
    </source>
</evidence>
<dbReference type="EMBL" id="CP136511">
    <property type="protein sequence ID" value="WOD14272.1"/>
    <property type="molecule type" value="Genomic_DNA"/>
</dbReference>